<dbReference type="OrthoDB" id="13222at2"/>
<dbReference type="Gene3D" id="1.10.287.950">
    <property type="entry name" value="Methyl-accepting chemotaxis protein"/>
    <property type="match status" value="1"/>
</dbReference>
<organism evidence="4 5">
    <name type="scientific">Herbinix luporum</name>
    <dbReference type="NCBI Taxonomy" id="1679721"/>
    <lineage>
        <taxon>Bacteria</taxon>
        <taxon>Bacillati</taxon>
        <taxon>Bacillota</taxon>
        <taxon>Clostridia</taxon>
        <taxon>Lachnospirales</taxon>
        <taxon>Lachnospiraceae</taxon>
        <taxon>Herbinix</taxon>
    </lineage>
</organism>
<dbReference type="GO" id="GO:0016020">
    <property type="term" value="C:membrane"/>
    <property type="evidence" value="ECO:0007669"/>
    <property type="project" value="InterPro"/>
</dbReference>
<dbReference type="InterPro" id="IPR004089">
    <property type="entry name" value="MCPsignal_dom"/>
</dbReference>
<dbReference type="RefSeq" id="WP_058257880.1">
    <property type="nucleotide sequence ID" value="NZ_LN879430.1"/>
</dbReference>
<dbReference type="Pfam" id="PF00015">
    <property type="entry name" value="MCPsignal"/>
    <property type="match status" value="1"/>
</dbReference>
<evidence type="ECO:0000259" key="3">
    <source>
        <dbReference type="PROSITE" id="PS50111"/>
    </source>
</evidence>
<dbReference type="PROSITE" id="PS50111">
    <property type="entry name" value="CHEMOTAXIS_TRANSDUC_2"/>
    <property type="match status" value="1"/>
</dbReference>
<keyword evidence="1 2" id="KW-0807">Transducer</keyword>
<reference evidence="5" key="1">
    <citation type="submission" date="2015-09" db="EMBL/GenBank/DDBJ databases">
        <authorList>
            <person name="Wibberg D."/>
        </authorList>
    </citation>
    <scope>NUCLEOTIDE SEQUENCE [LARGE SCALE GENOMIC DNA]</scope>
    <source>
        <strain evidence="5">SD1D</strain>
    </source>
</reference>
<evidence type="ECO:0000313" key="5">
    <source>
        <dbReference type="Proteomes" id="UP000196053"/>
    </source>
</evidence>
<accession>A0A0K8J597</accession>
<dbReference type="KEGG" id="hsd:SD1D_0971"/>
<dbReference type="EMBL" id="LN879430">
    <property type="protein sequence ID" value="CUH92518.1"/>
    <property type="molecule type" value="Genomic_DNA"/>
</dbReference>
<dbReference type="GO" id="GO:0007165">
    <property type="term" value="P:signal transduction"/>
    <property type="evidence" value="ECO:0007669"/>
    <property type="project" value="UniProtKB-KW"/>
</dbReference>
<dbReference type="PANTHER" id="PTHR32089:SF114">
    <property type="entry name" value="METHYL-ACCEPTING CHEMOTAXIS PROTEIN MCPB"/>
    <property type="match status" value="1"/>
</dbReference>
<protein>
    <recommendedName>
        <fullName evidence="3">Methyl-accepting transducer domain-containing protein</fullName>
    </recommendedName>
</protein>
<dbReference type="AlphaFoldDB" id="A0A0K8J597"/>
<keyword evidence="5" id="KW-1185">Reference proteome</keyword>
<proteinExistence type="predicted"/>
<gene>
    <name evidence="4" type="ORF">SD1D_0971</name>
</gene>
<feature type="domain" description="Methyl-accepting transducer" evidence="3">
    <location>
        <begin position="51"/>
        <end position="304"/>
    </location>
</feature>
<dbReference type="PANTHER" id="PTHR32089">
    <property type="entry name" value="METHYL-ACCEPTING CHEMOTAXIS PROTEIN MCPB"/>
    <property type="match status" value="1"/>
</dbReference>
<evidence type="ECO:0000256" key="1">
    <source>
        <dbReference type="ARBA" id="ARBA00023224"/>
    </source>
</evidence>
<evidence type="ECO:0000256" key="2">
    <source>
        <dbReference type="PROSITE-ProRule" id="PRU00284"/>
    </source>
</evidence>
<dbReference type="SMART" id="SM00283">
    <property type="entry name" value="MA"/>
    <property type="match status" value="1"/>
</dbReference>
<dbReference type="SUPFAM" id="SSF58104">
    <property type="entry name" value="Methyl-accepting chemotaxis protein (MCP) signaling domain"/>
    <property type="match status" value="1"/>
</dbReference>
<dbReference type="Proteomes" id="UP000196053">
    <property type="component" value="Chromosome I"/>
</dbReference>
<evidence type="ECO:0000313" key="4">
    <source>
        <dbReference type="EMBL" id="CUH92518.1"/>
    </source>
</evidence>
<name>A0A0K8J597_9FIRM</name>
<sequence length="340" mass="37325">MTVKFDTKRRDEFKELAKGISDMMQHMSNLIGQVQAVTGTVSNSVKHLSTTSGELLTATKGITETIDDMGSGMVHQAEDAQNCAMQMSGLSEHINQLYENTNENEKIADYTQEVTNNGIQIIEELNEKSKATSEVTQDVIRKIQEFEVQSKKIEGFVNIINEIASQTNLLSLNASIEAARAGEAGRGFAVVAEEIRKLADQSMEAANQIQNTVKDITEQNKEAVSTAGKAEEIVSSQTEALTRTINVFKKINLHVNSLADNFKDIIERLKTIETVKEGALTSIQNISAVTQQTAASSEEMNATAILQMEAVEQLSKSANILENDAKKLVEAIKIFKIKNQ</sequence>